<dbReference type="OrthoDB" id="6082039at2759"/>
<dbReference type="EMBL" id="LUCH01008199">
    <property type="protein sequence ID" value="KAF5396407.1"/>
    <property type="molecule type" value="Genomic_DNA"/>
</dbReference>
<keyword evidence="2" id="KW-1185">Reference proteome</keyword>
<evidence type="ECO:0000313" key="2">
    <source>
        <dbReference type="Proteomes" id="UP000748531"/>
    </source>
</evidence>
<comment type="caution">
    <text evidence="1">The sequence shown here is derived from an EMBL/GenBank/DDBJ whole genome shotgun (WGS) entry which is preliminary data.</text>
</comment>
<proteinExistence type="predicted"/>
<dbReference type="AlphaFoldDB" id="A0A8J4SL92"/>
<evidence type="ECO:0000313" key="1">
    <source>
        <dbReference type="EMBL" id="KAF5396407.1"/>
    </source>
</evidence>
<gene>
    <name evidence="1" type="ORF">PHET_10896</name>
</gene>
<organism evidence="1 2">
    <name type="scientific">Paragonimus heterotremus</name>
    <dbReference type="NCBI Taxonomy" id="100268"/>
    <lineage>
        <taxon>Eukaryota</taxon>
        <taxon>Metazoa</taxon>
        <taxon>Spiralia</taxon>
        <taxon>Lophotrochozoa</taxon>
        <taxon>Platyhelminthes</taxon>
        <taxon>Trematoda</taxon>
        <taxon>Digenea</taxon>
        <taxon>Plagiorchiida</taxon>
        <taxon>Troglotremata</taxon>
        <taxon>Troglotrematidae</taxon>
        <taxon>Paragonimus</taxon>
    </lineage>
</organism>
<name>A0A8J4SL92_9TREM</name>
<accession>A0A8J4SL92</accession>
<sequence>MIPVRVVGPKDDVLIYAPLEGGSDTTLMSQKLTDQLHLIGNSSEVRITTIIGSQSMLGKTVALGIRSFDGDDEVAVERVYYASSLRMDPQV</sequence>
<reference evidence="1" key="1">
    <citation type="submission" date="2019-05" db="EMBL/GenBank/DDBJ databases">
        <title>Annotation for the trematode Paragonimus heterotremus.</title>
        <authorList>
            <person name="Choi Y.-J."/>
        </authorList>
    </citation>
    <scope>NUCLEOTIDE SEQUENCE</scope>
    <source>
        <strain evidence="1">LC</strain>
    </source>
</reference>
<dbReference type="Proteomes" id="UP000748531">
    <property type="component" value="Unassembled WGS sequence"/>
</dbReference>
<protein>
    <submittedName>
        <fullName evidence="1">Uncharacterized protein</fullName>
    </submittedName>
</protein>